<evidence type="ECO:0000256" key="1">
    <source>
        <dbReference type="SAM" id="MobiDB-lite"/>
    </source>
</evidence>
<protein>
    <submittedName>
        <fullName evidence="2">Uncharacterized protein</fullName>
    </submittedName>
</protein>
<accession>A0A0A9AWU0</accession>
<dbReference type="AlphaFoldDB" id="A0A0A9AWU0"/>
<reference evidence="2" key="2">
    <citation type="journal article" date="2015" name="Data Brief">
        <title>Shoot transcriptome of the giant reed, Arundo donax.</title>
        <authorList>
            <person name="Barrero R.A."/>
            <person name="Guerrero F.D."/>
            <person name="Moolhuijzen P."/>
            <person name="Goolsby J.A."/>
            <person name="Tidwell J."/>
            <person name="Bellgard S.E."/>
            <person name="Bellgard M.I."/>
        </authorList>
    </citation>
    <scope>NUCLEOTIDE SEQUENCE</scope>
    <source>
        <tissue evidence="2">Shoot tissue taken approximately 20 cm above the soil surface</tissue>
    </source>
</reference>
<name>A0A0A9AWU0_ARUDO</name>
<sequence length="30" mass="3380">MTWHPLRKNHPFNTAQEGFGDPGSKLEGVK</sequence>
<evidence type="ECO:0000313" key="2">
    <source>
        <dbReference type="EMBL" id="JAD56184.1"/>
    </source>
</evidence>
<dbReference type="EMBL" id="GBRH01241711">
    <property type="protein sequence ID" value="JAD56184.1"/>
    <property type="molecule type" value="Transcribed_RNA"/>
</dbReference>
<proteinExistence type="predicted"/>
<reference evidence="2" key="1">
    <citation type="submission" date="2014-09" db="EMBL/GenBank/DDBJ databases">
        <authorList>
            <person name="Magalhaes I.L.F."/>
            <person name="Oliveira U."/>
            <person name="Santos F.R."/>
            <person name="Vidigal T.H.D.A."/>
            <person name="Brescovit A.D."/>
            <person name="Santos A.J."/>
        </authorList>
    </citation>
    <scope>NUCLEOTIDE SEQUENCE</scope>
    <source>
        <tissue evidence="2">Shoot tissue taken approximately 20 cm above the soil surface</tissue>
    </source>
</reference>
<feature type="compositionally biased region" description="Basic residues" evidence="1">
    <location>
        <begin position="1"/>
        <end position="10"/>
    </location>
</feature>
<feature type="region of interest" description="Disordered" evidence="1">
    <location>
        <begin position="1"/>
        <end position="30"/>
    </location>
</feature>
<organism evidence="2">
    <name type="scientific">Arundo donax</name>
    <name type="common">Giant reed</name>
    <name type="synonym">Donax arundinaceus</name>
    <dbReference type="NCBI Taxonomy" id="35708"/>
    <lineage>
        <taxon>Eukaryota</taxon>
        <taxon>Viridiplantae</taxon>
        <taxon>Streptophyta</taxon>
        <taxon>Embryophyta</taxon>
        <taxon>Tracheophyta</taxon>
        <taxon>Spermatophyta</taxon>
        <taxon>Magnoliopsida</taxon>
        <taxon>Liliopsida</taxon>
        <taxon>Poales</taxon>
        <taxon>Poaceae</taxon>
        <taxon>PACMAD clade</taxon>
        <taxon>Arundinoideae</taxon>
        <taxon>Arundineae</taxon>
        <taxon>Arundo</taxon>
    </lineage>
</organism>